<dbReference type="PANTHER" id="PTHR10625">
    <property type="entry name" value="HISTONE DEACETYLASE HDAC1-RELATED"/>
    <property type="match status" value="1"/>
</dbReference>
<dbReference type="Gene3D" id="3.40.800.20">
    <property type="entry name" value="Histone deacetylase domain"/>
    <property type="match status" value="1"/>
</dbReference>
<sequence>MVSASYSWPIFLGKPWFKLLHRKFLGEPTQFKNIQNLPIVHHYGYVCDLPPGHRFPMKKFHKVYDFLCSSGIVTKHSQVIMPNKIEKSVASLVHTDDYLDKFFSGSTSTEEQRVTGFNWTSHLVDRVRYESGGTLLTTVLAMDRGLACSTAGGTHHAFPERGTGYCLLNDLAIAAQFLITTGKARRVLIVDLDVHQGDGTAFIFKNLETVFTFSMHCGRNFPFRKQESDLDVELREGIGDKEYMSSLTDYLPDVLQSFNPDIVIYDAGVDTHAEDNLGKLKMTDEGLFKRDLFVLTNVINRGIPCATVIGGGYCQDIDKLGKRHTIIHHAALKVWKQKGL</sequence>
<evidence type="ECO:0000313" key="4">
    <source>
        <dbReference type="EMBL" id="KAK7867589.1"/>
    </source>
</evidence>
<feature type="domain" description="Histone deacetylase" evidence="3">
    <location>
        <begin position="53"/>
        <end position="315"/>
    </location>
</feature>
<dbReference type="InterPro" id="IPR044150">
    <property type="entry name" value="HDAC_classIV"/>
</dbReference>
<evidence type="ECO:0000313" key="5">
    <source>
        <dbReference type="EMBL" id="KAK7867941.1"/>
    </source>
</evidence>
<comment type="caution">
    <text evidence="5">The sequence shown here is derived from an EMBL/GenBank/DDBJ whole genome shotgun (WGS) entry which is preliminary data.</text>
</comment>
<accession>A0AAN9VS98</accession>
<protein>
    <recommendedName>
        <fullName evidence="3">Histone deacetylase domain-containing protein</fullName>
    </recommendedName>
</protein>
<evidence type="ECO:0000313" key="6">
    <source>
        <dbReference type="Proteomes" id="UP001378592"/>
    </source>
</evidence>
<organism evidence="5 6">
    <name type="scientific">Gryllus longicercus</name>
    <dbReference type="NCBI Taxonomy" id="2509291"/>
    <lineage>
        <taxon>Eukaryota</taxon>
        <taxon>Metazoa</taxon>
        <taxon>Ecdysozoa</taxon>
        <taxon>Arthropoda</taxon>
        <taxon>Hexapoda</taxon>
        <taxon>Insecta</taxon>
        <taxon>Pterygota</taxon>
        <taxon>Neoptera</taxon>
        <taxon>Polyneoptera</taxon>
        <taxon>Orthoptera</taxon>
        <taxon>Ensifera</taxon>
        <taxon>Gryllidea</taxon>
        <taxon>Grylloidea</taxon>
        <taxon>Gryllidae</taxon>
        <taxon>Gryllinae</taxon>
        <taxon>Gryllus</taxon>
    </lineage>
</organism>
<dbReference type="EMBL" id="JAZDUA010000115">
    <property type="protein sequence ID" value="KAK7867589.1"/>
    <property type="molecule type" value="Genomic_DNA"/>
</dbReference>
<dbReference type="PRINTS" id="PR01270">
    <property type="entry name" value="HDASUPER"/>
</dbReference>
<dbReference type="CDD" id="cd09993">
    <property type="entry name" value="HDAC_classIV"/>
    <property type="match status" value="1"/>
</dbReference>
<comment type="catalytic activity">
    <reaction evidence="2">
        <text>N(6)-acetyl-L-lysyl-[histone] + H2O = L-lysyl-[histone] + acetate</text>
        <dbReference type="Rhea" id="RHEA:58196"/>
        <dbReference type="Rhea" id="RHEA-COMP:9845"/>
        <dbReference type="Rhea" id="RHEA-COMP:11338"/>
        <dbReference type="ChEBI" id="CHEBI:15377"/>
        <dbReference type="ChEBI" id="CHEBI:29969"/>
        <dbReference type="ChEBI" id="CHEBI:30089"/>
        <dbReference type="ChEBI" id="CHEBI:61930"/>
        <dbReference type="EC" id="3.5.1.98"/>
    </reaction>
</comment>
<name>A0AAN9VS98_9ORTH</name>
<dbReference type="PANTHER" id="PTHR10625:SF19">
    <property type="entry name" value="HISTONE DEACETYLASE 12"/>
    <property type="match status" value="1"/>
</dbReference>
<dbReference type="SUPFAM" id="SSF52768">
    <property type="entry name" value="Arginase/deacetylase"/>
    <property type="match status" value="1"/>
</dbReference>
<dbReference type="Pfam" id="PF00850">
    <property type="entry name" value="Hist_deacetyl"/>
    <property type="match status" value="1"/>
</dbReference>
<keyword evidence="1" id="KW-0378">Hydrolase</keyword>
<dbReference type="EMBL" id="JAZDUA010000105">
    <property type="protein sequence ID" value="KAK7867941.1"/>
    <property type="molecule type" value="Genomic_DNA"/>
</dbReference>
<dbReference type="Proteomes" id="UP001378592">
    <property type="component" value="Unassembled WGS sequence"/>
</dbReference>
<evidence type="ECO:0000259" key="3">
    <source>
        <dbReference type="Pfam" id="PF00850"/>
    </source>
</evidence>
<keyword evidence="6" id="KW-1185">Reference proteome</keyword>
<dbReference type="InterPro" id="IPR037138">
    <property type="entry name" value="His_deacetylse_dom_sf"/>
</dbReference>
<dbReference type="AlphaFoldDB" id="A0AAN9VS98"/>
<gene>
    <name evidence="5" type="ORF">R5R35_005288</name>
    <name evidence="4" type="ORF">R5R35_014794</name>
</gene>
<dbReference type="InterPro" id="IPR000286">
    <property type="entry name" value="HDACs"/>
</dbReference>
<dbReference type="InterPro" id="IPR023801">
    <property type="entry name" value="His_deacetylse_dom"/>
</dbReference>
<dbReference type="GO" id="GO:0040029">
    <property type="term" value="P:epigenetic regulation of gene expression"/>
    <property type="evidence" value="ECO:0007669"/>
    <property type="project" value="TreeGrafter"/>
</dbReference>
<dbReference type="GO" id="GO:0141221">
    <property type="term" value="F:histone deacetylase activity, hydrolytic mechanism"/>
    <property type="evidence" value="ECO:0007669"/>
    <property type="project" value="UniProtKB-EC"/>
</dbReference>
<reference evidence="5 6" key="1">
    <citation type="submission" date="2024-03" db="EMBL/GenBank/DDBJ databases">
        <title>The genome assembly and annotation of the cricket Gryllus longicercus Weissman &amp; Gray.</title>
        <authorList>
            <person name="Szrajer S."/>
            <person name="Gray D."/>
            <person name="Ylla G."/>
        </authorList>
    </citation>
    <scope>NUCLEOTIDE SEQUENCE [LARGE SCALE GENOMIC DNA]</scope>
    <source>
        <strain evidence="5">DAG 2021-001</strain>
        <tissue evidence="5">Whole body minus gut</tissue>
    </source>
</reference>
<evidence type="ECO:0000256" key="2">
    <source>
        <dbReference type="ARBA" id="ARBA00048287"/>
    </source>
</evidence>
<dbReference type="InterPro" id="IPR023696">
    <property type="entry name" value="Ureohydrolase_dom_sf"/>
</dbReference>
<proteinExistence type="predicted"/>
<evidence type="ECO:0000256" key="1">
    <source>
        <dbReference type="ARBA" id="ARBA00022801"/>
    </source>
</evidence>